<reference evidence="2" key="1">
    <citation type="submission" date="2023-08" db="EMBL/GenBank/DDBJ databases">
        <authorList>
            <person name="Audoor S."/>
            <person name="Bilcke G."/>
        </authorList>
    </citation>
    <scope>NUCLEOTIDE SEQUENCE</scope>
</reference>
<protein>
    <submittedName>
        <fullName evidence="2">Uncharacterized protein</fullName>
    </submittedName>
</protein>
<evidence type="ECO:0000256" key="1">
    <source>
        <dbReference type="SAM" id="Phobius"/>
    </source>
</evidence>
<evidence type="ECO:0000313" key="2">
    <source>
        <dbReference type="EMBL" id="CAJ1967382.1"/>
    </source>
</evidence>
<keyword evidence="1" id="KW-1133">Transmembrane helix</keyword>
<keyword evidence="1" id="KW-0472">Membrane</keyword>
<feature type="transmembrane region" description="Helical" evidence="1">
    <location>
        <begin position="165"/>
        <end position="190"/>
    </location>
</feature>
<comment type="caution">
    <text evidence="2">The sequence shown here is derived from an EMBL/GenBank/DDBJ whole genome shotgun (WGS) entry which is preliminary data.</text>
</comment>
<dbReference type="Proteomes" id="UP001295423">
    <property type="component" value="Unassembled WGS sequence"/>
</dbReference>
<evidence type="ECO:0000313" key="3">
    <source>
        <dbReference type="Proteomes" id="UP001295423"/>
    </source>
</evidence>
<accession>A0AAD2GBC4</accession>
<keyword evidence="3" id="KW-1185">Reference proteome</keyword>
<sequence>MLLTSHAARDEKTGTYTPEAETFLRDMAQRLKLFHTLHWASQSRRFYPLLTKKGWDRMVDRGLLTQRERKRLQALNLSPDQKQVGVLQSMVVKCQKGMRDKKVTGIRTYSLEKKVLEEFCTLRGISAGIADLVAGRMPLAYVHFVEVLVDSFLICAPIAKYSELGIFSVLLTGVLSFFYHGLLVLAKVFLDPLDNERYKVGCVYLDLAVLLRESNVGIDKYIDAAETI</sequence>
<proteinExistence type="predicted"/>
<name>A0AAD2GBC4_9STRA</name>
<keyword evidence="1" id="KW-0812">Transmembrane</keyword>
<organism evidence="2 3">
    <name type="scientific">Cylindrotheca closterium</name>
    <dbReference type="NCBI Taxonomy" id="2856"/>
    <lineage>
        <taxon>Eukaryota</taxon>
        <taxon>Sar</taxon>
        <taxon>Stramenopiles</taxon>
        <taxon>Ochrophyta</taxon>
        <taxon>Bacillariophyta</taxon>
        <taxon>Bacillariophyceae</taxon>
        <taxon>Bacillariophycidae</taxon>
        <taxon>Bacillariales</taxon>
        <taxon>Bacillariaceae</taxon>
        <taxon>Cylindrotheca</taxon>
    </lineage>
</organism>
<dbReference type="AlphaFoldDB" id="A0AAD2GBC4"/>
<dbReference type="EMBL" id="CAKOGP040002325">
    <property type="protein sequence ID" value="CAJ1967382.1"/>
    <property type="molecule type" value="Genomic_DNA"/>
</dbReference>
<dbReference type="GO" id="GO:0005254">
    <property type="term" value="F:chloride channel activity"/>
    <property type="evidence" value="ECO:0007669"/>
    <property type="project" value="InterPro"/>
</dbReference>
<gene>
    <name evidence="2" type="ORF">CYCCA115_LOCUS22747</name>
</gene>